<evidence type="ECO:0000313" key="5">
    <source>
        <dbReference type="Proteomes" id="UP001597101"/>
    </source>
</evidence>
<evidence type="ECO:0000259" key="3">
    <source>
        <dbReference type="Pfam" id="PF19040"/>
    </source>
</evidence>
<dbReference type="PANTHER" id="PTHR23028">
    <property type="entry name" value="ACETYLTRANSFERASE"/>
    <property type="match status" value="1"/>
</dbReference>
<dbReference type="GO" id="GO:0016746">
    <property type="term" value="F:acyltransferase activity"/>
    <property type="evidence" value="ECO:0007669"/>
    <property type="project" value="UniProtKB-KW"/>
</dbReference>
<feature type="transmembrane region" description="Helical" evidence="1">
    <location>
        <begin position="266"/>
        <end position="285"/>
    </location>
</feature>
<evidence type="ECO:0000256" key="1">
    <source>
        <dbReference type="SAM" id="Phobius"/>
    </source>
</evidence>
<dbReference type="InterPro" id="IPR050879">
    <property type="entry name" value="Acyltransferase_3"/>
</dbReference>
<feature type="domain" description="SGNH" evidence="3">
    <location>
        <begin position="430"/>
        <end position="676"/>
    </location>
</feature>
<keyword evidence="4" id="KW-0012">Acyltransferase</keyword>
<feature type="transmembrane region" description="Helical" evidence="1">
    <location>
        <begin position="363"/>
        <end position="385"/>
    </location>
</feature>
<feature type="transmembrane region" description="Helical" evidence="1">
    <location>
        <begin position="83"/>
        <end position="104"/>
    </location>
</feature>
<feature type="transmembrane region" description="Helical" evidence="1">
    <location>
        <begin position="297"/>
        <end position="318"/>
    </location>
</feature>
<feature type="transmembrane region" description="Helical" evidence="1">
    <location>
        <begin position="172"/>
        <end position="192"/>
    </location>
</feature>
<evidence type="ECO:0000259" key="2">
    <source>
        <dbReference type="Pfam" id="PF01757"/>
    </source>
</evidence>
<dbReference type="RefSeq" id="WP_377213467.1">
    <property type="nucleotide sequence ID" value="NZ_JBHTJV010000025.1"/>
</dbReference>
<dbReference type="Pfam" id="PF01757">
    <property type="entry name" value="Acyl_transf_3"/>
    <property type="match status" value="1"/>
</dbReference>
<feature type="domain" description="Acyltransferase 3" evidence="2">
    <location>
        <begin position="11"/>
        <end position="346"/>
    </location>
</feature>
<dbReference type="PANTHER" id="PTHR23028:SF53">
    <property type="entry name" value="ACYL_TRANSF_3 DOMAIN-CONTAINING PROTEIN"/>
    <property type="match status" value="1"/>
</dbReference>
<feature type="transmembrane region" description="Helical" evidence="1">
    <location>
        <begin position="330"/>
        <end position="351"/>
    </location>
</feature>
<sequence>MSSTVAVKYRPEIDGMRAIAVVAVVLYHADLTFSQGRLFSGGFLGVDIFFVISGYLISMILLKETAENRFSFLRFYERRARRILPALFAVMLFTIVPAWFLLIPESMKEFAGSGMSALLFGSNFWFRYEDSYIAEASALKPLLHTWSLSVEEQYYILAPISLLIVRRFFNDWLMPLMIVGFWGSLGLAIGIVRSEPEFAFFLLPTRAWEILAGAILAKLELDWRDGKTGNALQQFLGGRSGNGWLTGLGLVMILGPMVLMNEEMAHPSYLTIIPVLGTVLVIRFARENVWSAQLLSNRPMVAVGLISYSLYLWHWPILVYARIAYDEIGLAQKIICIAFAVALSIASYFMIERPFRGTRFGRRFFTAASLGVFAVLMFLFSNFYATSGALYRLDAKARDYYRAANFTHWHTLKDGKNLGKSLQNSRESARCYMRDPRTACQFGNGKWITVGDSYAGSYNIALRELMKPRGDGITDFSYSRCSFVSEIWFSNTICVIVNRLRWEVIREMKQPRVFVITMNDDYLTRGKEATADPRADFKRKLRRGKKVPIVDVVASYHNNVRELLKLGHRVVLIKAMPKPRESVRDVYFRELIRRSAGSALGKLDYLFNKNPEEYARLKKIDALLTMEDHPNLIQVSPSEIFCPEKFNRRCINVNPDGPIYSQAGHPSVLGAKIVLQKVLEEYDRRFSQ</sequence>
<dbReference type="EC" id="2.3.1.-" evidence="4"/>
<dbReference type="Proteomes" id="UP001597101">
    <property type="component" value="Unassembled WGS sequence"/>
</dbReference>
<gene>
    <name evidence="4" type="ORF">ACFQ14_14470</name>
</gene>
<name>A0ABW3FIK9_9HYPH</name>
<reference evidence="5" key="1">
    <citation type="journal article" date="2019" name="Int. J. Syst. Evol. Microbiol.">
        <title>The Global Catalogue of Microorganisms (GCM) 10K type strain sequencing project: providing services to taxonomists for standard genome sequencing and annotation.</title>
        <authorList>
            <consortium name="The Broad Institute Genomics Platform"/>
            <consortium name="The Broad Institute Genome Sequencing Center for Infectious Disease"/>
            <person name="Wu L."/>
            <person name="Ma J."/>
        </authorList>
    </citation>
    <scope>NUCLEOTIDE SEQUENCE [LARGE SCALE GENOMIC DNA]</scope>
    <source>
        <strain evidence="5">CCUG 60023</strain>
    </source>
</reference>
<proteinExistence type="predicted"/>
<dbReference type="InterPro" id="IPR043968">
    <property type="entry name" value="SGNH"/>
</dbReference>
<dbReference type="Pfam" id="PF19040">
    <property type="entry name" value="SGNH"/>
    <property type="match status" value="1"/>
</dbReference>
<accession>A0ABW3FIK9</accession>
<protein>
    <submittedName>
        <fullName evidence="4">Acyltransferase family protein</fullName>
        <ecNumber evidence="4">2.3.1.-</ecNumber>
    </submittedName>
</protein>
<organism evidence="4 5">
    <name type="scientific">Pseudahrensia aquimaris</name>
    <dbReference type="NCBI Taxonomy" id="744461"/>
    <lineage>
        <taxon>Bacteria</taxon>
        <taxon>Pseudomonadati</taxon>
        <taxon>Pseudomonadota</taxon>
        <taxon>Alphaproteobacteria</taxon>
        <taxon>Hyphomicrobiales</taxon>
        <taxon>Ahrensiaceae</taxon>
        <taxon>Pseudahrensia</taxon>
    </lineage>
</organism>
<keyword evidence="1" id="KW-0812">Transmembrane</keyword>
<keyword evidence="5" id="KW-1185">Reference proteome</keyword>
<keyword evidence="1" id="KW-0472">Membrane</keyword>
<dbReference type="InterPro" id="IPR002656">
    <property type="entry name" value="Acyl_transf_3_dom"/>
</dbReference>
<keyword evidence="1" id="KW-1133">Transmembrane helix</keyword>
<feature type="transmembrane region" description="Helical" evidence="1">
    <location>
        <begin position="242"/>
        <end position="260"/>
    </location>
</feature>
<evidence type="ECO:0000313" key="4">
    <source>
        <dbReference type="EMBL" id="MFD0917608.1"/>
    </source>
</evidence>
<feature type="transmembrane region" description="Helical" evidence="1">
    <location>
        <begin position="41"/>
        <end position="62"/>
    </location>
</feature>
<comment type="caution">
    <text evidence="4">The sequence shown here is derived from an EMBL/GenBank/DDBJ whole genome shotgun (WGS) entry which is preliminary data.</text>
</comment>
<dbReference type="EMBL" id="JBHTJV010000025">
    <property type="protein sequence ID" value="MFD0917608.1"/>
    <property type="molecule type" value="Genomic_DNA"/>
</dbReference>
<keyword evidence="4" id="KW-0808">Transferase</keyword>